<comment type="caution">
    <text evidence="7">The sequence shown here is derived from an EMBL/GenBank/DDBJ whole genome shotgun (WGS) entry which is preliminary data.</text>
</comment>
<evidence type="ECO:0000256" key="4">
    <source>
        <dbReference type="ARBA" id="ARBA00022989"/>
    </source>
</evidence>
<feature type="transmembrane region" description="Helical" evidence="6">
    <location>
        <begin position="6"/>
        <end position="22"/>
    </location>
</feature>
<feature type="transmembrane region" description="Helical" evidence="6">
    <location>
        <begin position="210"/>
        <end position="236"/>
    </location>
</feature>
<keyword evidence="2" id="KW-1003">Cell membrane</keyword>
<feature type="transmembrane region" description="Helical" evidence="6">
    <location>
        <begin position="34"/>
        <end position="59"/>
    </location>
</feature>
<dbReference type="AlphaFoldDB" id="N1W286"/>
<dbReference type="OrthoDB" id="340957at2"/>
<feature type="transmembrane region" description="Helical" evidence="6">
    <location>
        <begin position="117"/>
        <end position="136"/>
    </location>
</feature>
<keyword evidence="3 6" id="KW-0812">Transmembrane</keyword>
<evidence type="ECO:0000256" key="5">
    <source>
        <dbReference type="ARBA" id="ARBA00023136"/>
    </source>
</evidence>
<dbReference type="PANTHER" id="PTHR39087">
    <property type="entry name" value="UPF0104 MEMBRANE PROTEIN MJ1595"/>
    <property type="match status" value="1"/>
</dbReference>
<organism evidence="7 8">
    <name type="scientific">Leptospira terpstrae serovar Hualin str. LT 11-33 = ATCC 700639</name>
    <dbReference type="NCBI Taxonomy" id="1257025"/>
    <lineage>
        <taxon>Bacteria</taxon>
        <taxon>Pseudomonadati</taxon>
        <taxon>Spirochaetota</taxon>
        <taxon>Spirochaetia</taxon>
        <taxon>Leptospirales</taxon>
        <taxon>Leptospiraceae</taxon>
        <taxon>Leptospira</taxon>
    </lineage>
</organism>
<protein>
    <submittedName>
        <fullName evidence="7">Membrane protein, PF03706 family</fullName>
    </submittedName>
</protein>
<feature type="transmembrane region" description="Helical" evidence="6">
    <location>
        <begin position="142"/>
        <end position="166"/>
    </location>
</feature>
<keyword evidence="8" id="KW-1185">Reference proteome</keyword>
<feature type="transmembrane region" description="Helical" evidence="6">
    <location>
        <begin position="242"/>
        <end position="275"/>
    </location>
</feature>
<evidence type="ECO:0000313" key="7">
    <source>
        <dbReference type="EMBL" id="EMY61781.1"/>
    </source>
</evidence>
<dbReference type="Pfam" id="PF03706">
    <property type="entry name" value="LPG_synthase_TM"/>
    <property type="match status" value="1"/>
</dbReference>
<accession>N1W286</accession>
<reference evidence="7" key="1">
    <citation type="submission" date="2013-03" db="EMBL/GenBank/DDBJ databases">
        <authorList>
            <person name="Harkins D.M."/>
            <person name="Durkin A.S."/>
            <person name="Brinkac L.M."/>
            <person name="Haft D.H."/>
            <person name="Selengut J.D."/>
            <person name="Sanka R."/>
            <person name="DePew J."/>
            <person name="Purushe J."/>
            <person name="Hartskeerl R.A."/>
            <person name="Ahmed A."/>
            <person name="van der Linden H."/>
            <person name="Goris M.G.A."/>
            <person name="Vinetz J.M."/>
            <person name="Sutton G.G."/>
            <person name="Nierman W.C."/>
            <person name="Fouts D.E."/>
        </authorList>
    </citation>
    <scope>NUCLEOTIDE SEQUENCE [LARGE SCALE GENOMIC DNA]</scope>
    <source>
        <strain evidence="7">LT 11-33</strain>
    </source>
</reference>
<dbReference type="GO" id="GO:0005886">
    <property type="term" value="C:plasma membrane"/>
    <property type="evidence" value="ECO:0007669"/>
    <property type="project" value="UniProtKB-SubCell"/>
</dbReference>
<evidence type="ECO:0000256" key="2">
    <source>
        <dbReference type="ARBA" id="ARBA00022475"/>
    </source>
</evidence>
<dbReference type="PANTHER" id="PTHR39087:SF2">
    <property type="entry name" value="UPF0104 MEMBRANE PROTEIN MJ1595"/>
    <property type="match status" value="1"/>
</dbReference>
<sequence length="322" mass="36165">MRKLIFGIFVSGVAIYFLSKNFDITEFERLEGKINWWIFPLLFLSNLWAFVPFSIRWYYLLEKKISFAQAFTTAIIGVGLNMVLPARGGDLVRLIMNKRDTELPLTHLLSRIFLEKVMDLGSVVVIGATALFYMGLGQSKNLSLLLLSTLVIVGMIVGLTLVRYFLEPLRKLTKKLFGIIGKHSLYEDKLDHHLVEFSSFLQGDKLLRPVLYSIPTWVLGYAVSYSLAGILIGMPLTFPEALLFMFLGGMGVAIPSAPSGIGVFHAAIISGFIILGRDPGEGLVYATVVHLTQFIITTSLALVAYLYWRWTHGKKIENKNFF</sequence>
<gene>
    <name evidence="7" type="ORF">LEP1GSC203_1797</name>
</gene>
<name>N1W286_9LEPT</name>
<dbReference type="RefSeq" id="WP_002974462.1">
    <property type="nucleotide sequence ID" value="NZ_AOGW02000010.1"/>
</dbReference>
<evidence type="ECO:0000256" key="6">
    <source>
        <dbReference type="SAM" id="Phobius"/>
    </source>
</evidence>
<feature type="transmembrane region" description="Helical" evidence="6">
    <location>
        <begin position="282"/>
        <end position="308"/>
    </location>
</feature>
<comment type="subcellular location">
    <subcellularLocation>
        <location evidence="1">Cell membrane</location>
        <topology evidence="1">Multi-pass membrane protein</topology>
    </subcellularLocation>
</comment>
<dbReference type="STRING" id="1257025.LEP1GSC203_1797"/>
<dbReference type="InterPro" id="IPR022791">
    <property type="entry name" value="L-PG_synthase/AglD"/>
</dbReference>
<feature type="transmembrane region" description="Helical" evidence="6">
    <location>
        <begin position="65"/>
        <end position="84"/>
    </location>
</feature>
<evidence type="ECO:0000256" key="3">
    <source>
        <dbReference type="ARBA" id="ARBA00022692"/>
    </source>
</evidence>
<keyword evidence="5 6" id="KW-0472">Membrane</keyword>
<dbReference type="EMBL" id="AOGW02000010">
    <property type="protein sequence ID" value="EMY61781.1"/>
    <property type="molecule type" value="Genomic_DNA"/>
</dbReference>
<keyword evidence="4 6" id="KW-1133">Transmembrane helix</keyword>
<proteinExistence type="predicted"/>
<evidence type="ECO:0000313" key="8">
    <source>
        <dbReference type="Proteomes" id="UP000012371"/>
    </source>
</evidence>
<evidence type="ECO:0000256" key="1">
    <source>
        <dbReference type="ARBA" id="ARBA00004651"/>
    </source>
</evidence>
<dbReference type="Proteomes" id="UP000012371">
    <property type="component" value="Unassembled WGS sequence"/>
</dbReference>